<dbReference type="GO" id="GO:0005737">
    <property type="term" value="C:cytoplasm"/>
    <property type="evidence" value="ECO:0007669"/>
    <property type="project" value="TreeGrafter"/>
</dbReference>
<dbReference type="GO" id="GO:0043799">
    <property type="term" value="F:glycine oxidase activity"/>
    <property type="evidence" value="ECO:0007669"/>
    <property type="project" value="UniProtKB-EC"/>
</dbReference>
<keyword evidence="8" id="KW-1185">Reference proteome</keyword>
<comment type="caution">
    <text evidence="7">The sequence shown here is derived from an EMBL/GenBank/DDBJ whole genome shotgun (WGS) entry which is preliminary data.</text>
</comment>
<protein>
    <recommendedName>
        <fullName evidence="5">glycine oxidase</fullName>
        <ecNumber evidence="5">1.4.3.19</ecNumber>
    </recommendedName>
</protein>
<keyword evidence="2" id="KW-0784">Thiamine biosynthesis</keyword>
<dbReference type="GO" id="GO:0009228">
    <property type="term" value="P:thiamine biosynthetic process"/>
    <property type="evidence" value="ECO:0007669"/>
    <property type="project" value="UniProtKB-KW"/>
</dbReference>
<evidence type="ECO:0000256" key="5">
    <source>
        <dbReference type="ARBA" id="ARBA00050018"/>
    </source>
</evidence>
<sequence length="380" mass="40291">MGHDRSDVLVVGLGVVGALAAWRAAELGARVTVLDPAPMAGSTYAAAGMIAPVTETEFGESDLVALNLAAAAAWPGFAAEIERRAGSAVGFSPTGVLVVAYDADDARELARLRDLQRSHDLDVTELTARQAREREPLLGPRIAAATWVPHDHQVDPRRLAVALRTIVDDCGVQLVHRAADRLLLDGDGAVTGVVDDEGREHRAGTTVLAAGAATRWLLAGLDDVDVALRPVKGQILRLDASHLPWLRGPRIVRGLVQHRPVYVVGRDDGEIVVGATSEERADTDVTAGGVFALLRDARALIPGLDEARLVDLTARSRPATPDNLARLGRTARAGLVLATGHYRHGVLQAPMTAAAFDDLFAGRDLDPLWTHAGPRPKETA</sequence>
<dbReference type="InterPro" id="IPR036188">
    <property type="entry name" value="FAD/NAD-bd_sf"/>
</dbReference>
<dbReference type="Proteomes" id="UP000649179">
    <property type="component" value="Unassembled WGS sequence"/>
</dbReference>
<dbReference type="SUPFAM" id="SSF54373">
    <property type="entry name" value="FAD-linked reductases, C-terminal domain"/>
    <property type="match status" value="1"/>
</dbReference>
<evidence type="ECO:0000313" key="7">
    <source>
        <dbReference type="EMBL" id="GGF46980.1"/>
    </source>
</evidence>
<dbReference type="EMBL" id="BMKQ01000001">
    <property type="protein sequence ID" value="GGF46980.1"/>
    <property type="molecule type" value="Genomic_DNA"/>
</dbReference>
<proteinExistence type="predicted"/>
<dbReference type="PANTHER" id="PTHR13847:SF289">
    <property type="entry name" value="GLYCINE OXIDASE"/>
    <property type="match status" value="1"/>
</dbReference>
<reference evidence="7" key="1">
    <citation type="journal article" date="2014" name="Int. J. Syst. Evol. Microbiol.">
        <title>Complete genome sequence of Corynebacterium casei LMG S-19264T (=DSM 44701T), isolated from a smear-ripened cheese.</title>
        <authorList>
            <consortium name="US DOE Joint Genome Institute (JGI-PGF)"/>
            <person name="Walter F."/>
            <person name="Albersmeier A."/>
            <person name="Kalinowski J."/>
            <person name="Ruckert C."/>
        </authorList>
    </citation>
    <scope>NUCLEOTIDE SEQUENCE</scope>
    <source>
        <strain evidence="7">CGMCC 1.16067</strain>
    </source>
</reference>
<organism evidence="7 8">
    <name type="scientific">Marmoricola endophyticus</name>
    <dbReference type="NCBI Taxonomy" id="2040280"/>
    <lineage>
        <taxon>Bacteria</taxon>
        <taxon>Bacillati</taxon>
        <taxon>Actinomycetota</taxon>
        <taxon>Actinomycetes</taxon>
        <taxon>Propionibacteriales</taxon>
        <taxon>Nocardioidaceae</taxon>
        <taxon>Marmoricola</taxon>
    </lineage>
</organism>
<dbReference type="AlphaFoldDB" id="A0A917BJR3"/>
<gene>
    <name evidence="7" type="ORF">GCM10011519_21240</name>
</gene>
<evidence type="ECO:0000313" key="8">
    <source>
        <dbReference type="Proteomes" id="UP000649179"/>
    </source>
</evidence>
<dbReference type="GO" id="GO:0050660">
    <property type="term" value="F:flavin adenine dinucleotide binding"/>
    <property type="evidence" value="ECO:0007669"/>
    <property type="project" value="InterPro"/>
</dbReference>
<feature type="domain" description="FAD dependent oxidoreductase" evidence="6">
    <location>
        <begin position="7"/>
        <end position="356"/>
    </location>
</feature>
<dbReference type="PANTHER" id="PTHR13847">
    <property type="entry name" value="SARCOSINE DEHYDROGENASE-RELATED"/>
    <property type="match status" value="1"/>
</dbReference>
<comment type="catalytic activity">
    <reaction evidence="4">
        <text>glycine + O2 + H2O = glyoxylate + H2O2 + NH4(+)</text>
        <dbReference type="Rhea" id="RHEA:11532"/>
        <dbReference type="ChEBI" id="CHEBI:15377"/>
        <dbReference type="ChEBI" id="CHEBI:15379"/>
        <dbReference type="ChEBI" id="CHEBI:16240"/>
        <dbReference type="ChEBI" id="CHEBI:28938"/>
        <dbReference type="ChEBI" id="CHEBI:36655"/>
        <dbReference type="ChEBI" id="CHEBI:57305"/>
        <dbReference type="EC" id="1.4.3.19"/>
    </reaction>
</comment>
<name>A0A917BJR3_9ACTN</name>
<dbReference type="Pfam" id="PF01266">
    <property type="entry name" value="DAO"/>
    <property type="match status" value="1"/>
</dbReference>
<evidence type="ECO:0000256" key="1">
    <source>
        <dbReference type="ARBA" id="ARBA00004948"/>
    </source>
</evidence>
<keyword evidence="3" id="KW-0560">Oxidoreductase</keyword>
<comment type="pathway">
    <text evidence="1">Cofactor biosynthesis; thiamine diphosphate biosynthesis.</text>
</comment>
<evidence type="ECO:0000256" key="3">
    <source>
        <dbReference type="ARBA" id="ARBA00023002"/>
    </source>
</evidence>
<dbReference type="InterPro" id="IPR012727">
    <property type="entry name" value="Gly_oxidase_ThiO"/>
</dbReference>
<dbReference type="Gene3D" id="3.50.50.60">
    <property type="entry name" value="FAD/NAD(P)-binding domain"/>
    <property type="match status" value="1"/>
</dbReference>
<dbReference type="Gene3D" id="3.30.9.10">
    <property type="entry name" value="D-Amino Acid Oxidase, subunit A, domain 2"/>
    <property type="match status" value="1"/>
</dbReference>
<evidence type="ECO:0000256" key="4">
    <source>
        <dbReference type="ARBA" id="ARBA00049872"/>
    </source>
</evidence>
<evidence type="ECO:0000259" key="6">
    <source>
        <dbReference type="Pfam" id="PF01266"/>
    </source>
</evidence>
<dbReference type="InterPro" id="IPR006076">
    <property type="entry name" value="FAD-dep_OxRdtase"/>
</dbReference>
<dbReference type="EC" id="1.4.3.19" evidence="5"/>
<reference evidence="7" key="2">
    <citation type="submission" date="2020-09" db="EMBL/GenBank/DDBJ databases">
        <authorList>
            <person name="Sun Q."/>
            <person name="Zhou Y."/>
        </authorList>
    </citation>
    <scope>NUCLEOTIDE SEQUENCE</scope>
    <source>
        <strain evidence="7">CGMCC 1.16067</strain>
    </source>
</reference>
<dbReference type="SUPFAM" id="SSF51905">
    <property type="entry name" value="FAD/NAD(P)-binding domain"/>
    <property type="match status" value="1"/>
</dbReference>
<accession>A0A917BJR3</accession>
<evidence type="ECO:0000256" key="2">
    <source>
        <dbReference type="ARBA" id="ARBA00022977"/>
    </source>
</evidence>
<dbReference type="NCBIfam" id="TIGR02352">
    <property type="entry name" value="thiamin_ThiO"/>
    <property type="match status" value="1"/>
</dbReference>